<organism evidence="1 2">
    <name type="scientific">Acidiferrimicrobium australe</name>
    <dbReference type="NCBI Taxonomy" id="2664430"/>
    <lineage>
        <taxon>Bacteria</taxon>
        <taxon>Bacillati</taxon>
        <taxon>Actinomycetota</taxon>
        <taxon>Acidimicrobiia</taxon>
        <taxon>Acidimicrobiales</taxon>
        <taxon>Acidimicrobiaceae</taxon>
        <taxon>Acidiferrimicrobium</taxon>
    </lineage>
</organism>
<protein>
    <submittedName>
        <fullName evidence="1">Uncharacterized protein</fullName>
    </submittedName>
</protein>
<dbReference type="Proteomes" id="UP000437736">
    <property type="component" value="Unassembled WGS sequence"/>
</dbReference>
<evidence type="ECO:0000313" key="2">
    <source>
        <dbReference type="Proteomes" id="UP000437736"/>
    </source>
</evidence>
<keyword evidence="2" id="KW-1185">Reference proteome</keyword>
<evidence type="ECO:0000313" key="1">
    <source>
        <dbReference type="EMBL" id="MST33682.1"/>
    </source>
</evidence>
<comment type="caution">
    <text evidence="1">The sequence shown here is derived from an EMBL/GenBank/DDBJ whole genome shotgun (WGS) entry which is preliminary data.</text>
</comment>
<name>A0ABW9QVF5_9ACTN</name>
<gene>
    <name evidence="1" type="ORF">GHK86_13260</name>
</gene>
<accession>A0ABW9QVF5</accession>
<proteinExistence type="predicted"/>
<reference evidence="1 2" key="1">
    <citation type="submission" date="2019-11" db="EMBL/GenBank/DDBJ databases">
        <title>Acidiferrimicrobium australis gen. nov., sp. nov., an acidophilic and obligately heterotrophic, member of the Actinobacteria that catalyses dissimilatory oxido- reduction of iron isolated from metal-rich acidic water in Chile.</title>
        <authorList>
            <person name="Gonzalez D."/>
            <person name="Huber K."/>
            <person name="Hedrich S."/>
            <person name="Rojas-Villalobos C."/>
            <person name="Quatrini R."/>
            <person name="Dinamarca M.A."/>
            <person name="Schwarz A."/>
            <person name="Canales C."/>
            <person name="Nancucheo I."/>
        </authorList>
    </citation>
    <scope>NUCLEOTIDE SEQUENCE [LARGE SCALE GENOMIC DNA]</scope>
    <source>
        <strain evidence="1 2">USS-CCA1</strain>
    </source>
</reference>
<dbReference type="EMBL" id="WJHE01000689">
    <property type="protein sequence ID" value="MST33682.1"/>
    <property type="molecule type" value="Genomic_DNA"/>
</dbReference>
<sequence>MTCHHPNPDPLDPDGYYLQRVVITLDIPGGPGTDATAAAALLDVLDHFRHDAIQAHWVTLEISGPTTTP</sequence>